<organism evidence="5 6">
    <name type="scientific">Hucho hucho</name>
    <name type="common">huchen</name>
    <dbReference type="NCBI Taxonomy" id="62062"/>
    <lineage>
        <taxon>Eukaryota</taxon>
        <taxon>Metazoa</taxon>
        <taxon>Chordata</taxon>
        <taxon>Craniata</taxon>
        <taxon>Vertebrata</taxon>
        <taxon>Euteleostomi</taxon>
        <taxon>Actinopterygii</taxon>
        <taxon>Neopterygii</taxon>
        <taxon>Teleostei</taxon>
        <taxon>Protacanthopterygii</taxon>
        <taxon>Salmoniformes</taxon>
        <taxon>Salmonidae</taxon>
        <taxon>Salmoninae</taxon>
        <taxon>Hucho</taxon>
    </lineage>
</organism>
<keyword evidence="6" id="KW-1185">Reference proteome</keyword>
<reference evidence="5" key="3">
    <citation type="submission" date="2025-09" db="UniProtKB">
        <authorList>
            <consortium name="Ensembl"/>
        </authorList>
    </citation>
    <scope>IDENTIFICATION</scope>
</reference>
<evidence type="ECO:0000313" key="5">
    <source>
        <dbReference type="Ensembl" id="ENSHHUP00000006242.1"/>
    </source>
</evidence>
<dbReference type="AlphaFoldDB" id="A0A4W5JRG8"/>
<proteinExistence type="predicted"/>
<dbReference type="SUPFAM" id="SSF117281">
    <property type="entry name" value="Kelch motif"/>
    <property type="match status" value="1"/>
</dbReference>
<dbReference type="Ensembl" id="ENSHHUT00000006428.1">
    <property type="protein sequence ID" value="ENSHHUP00000006242.1"/>
    <property type="gene ID" value="ENSHHUG00000003802.1"/>
</dbReference>
<accession>A0A4W5JRG8</accession>
<sequence>SIISKAALKSNTMSHTNVSLLRFCVKGTPPCPRTFHTNSASVGDRLFVFSGGDSVATPTVEFPAPALSQTQGGHAPARHGHLVAAVGSKLYIQGDMAGERLDSDMYSLDTSNMMWEKVQANGDILPGVAAHSAVALRKNIYIFGGMTSEGDSNAMYRFQYERRWTLLRFEGDLTPNRLDHSMCVLPWRVRPEGRSGEGAQSSPASETLELAFVFGGMDTQRVIHSDCVVTPNMT</sequence>
<protein>
    <recommendedName>
        <fullName evidence="4">Rab9 effector protein with kelch motifs</fullName>
    </recommendedName>
</protein>
<dbReference type="GeneTree" id="ENSGT00940000158763"/>
<dbReference type="PANTHER" id="PTHR46647">
    <property type="entry name" value="RAB9 EFFECTOR PROTEIN WITH KELCH MOTIFS"/>
    <property type="match status" value="1"/>
</dbReference>
<dbReference type="Gene3D" id="2.120.10.80">
    <property type="entry name" value="Kelch-type beta propeller"/>
    <property type="match status" value="1"/>
</dbReference>
<keyword evidence="1" id="KW-0880">Kelch repeat</keyword>
<keyword evidence="2" id="KW-0677">Repeat</keyword>
<dbReference type="InterPro" id="IPR015915">
    <property type="entry name" value="Kelch-typ_b-propeller"/>
</dbReference>
<dbReference type="STRING" id="62062.ENSHHUP00000006242"/>
<dbReference type="PANTHER" id="PTHR46647:SF1">
    <property type="entry name" value="RAB9 EFFECTOR PROTEIN WITH KELCH MOTIFS"/>
    <property type="match status" value="1"/>
</dbReference>
<dbReference type="Pfam" id="PF24681">
    <property type="entry name" value="Kelch_KLHDC2_KLHL20_DRC7"/>
    <property type="match status" value="1"/>
</dbReference>
<reference evidence="5" key="2">
    <citation type="submission" date="2025-08" db="UniProtKB">
        <authorList>
            <consortium name="Ensembl"/>
        </authorList>
    </citation>
    <scope>IDENTIFICATION</scope>
</reference>
<evidence type="ECO:0000256" key="3">
    <source>
        <dbReference type="ARBA" id="ARBA00037224"/>
    </source>
</evidence>
<dbReference type="InterPro" id="IPR052124">
    <property type="entry name" value="Rab9_kelch_effector"/>
</dbReference>
<comment type="function">
    <text evidence="3">Rab9 effector required for endosome to trans-Golgi network (TGN) transport.</text>
</comment>
<reference evidence="6" key="1">
    <citation type="submission" date="2018-06" db="EMBL/GenBank/DDBJ databases">
        <title>Genome assembly of Danube salmon.</title>
        <authorList>
            <person name="Macqueen D.J."/>
            <person name="Gundappa M.K."/>
        </authorList>
    </citation>
    <scope>NUCLEOTIDE SEQUENCE [LARGE SCALE GENOMIC DNA]</scope>
</reference>
<evidence type="ECO:0000256" key="1">
    <source>
        <dbReference type="ARBA" id="ARBA00022441"/>
    </source>
</evidence>
<evidence type="ECO:0000313" key="6">
    <source>
        <dbReference type="Proteomes" id="UP000314982"/>
    </source>
</evidence>
<evidence type="ECO:0000256" key="4">
    <source>
        <dbReference type="ARBA" id="ARBA00039295"/>
    </source>
</evidence>
<dbReference type="Proteomes" id="UP000314982">
    <property type="component" value="Unassembled WGS sequence"/>
</dbReference>
<name>A0A4W5JRG8_9TELE</name>
<evidence type="ECO:0000256" key="2">
    <source>
        <dbReference type="ARBA" id="ARBA00022737"/>
    </source>
</evidence>